<dbReference type="InterPro" id="IPR001584">
    <property type="entry name" value="Integrase_cat-core"/>
</dbReference>
<feature type="compositionally biased region" description="Low complexity" evidence="1">
    <location>
        <begin position="1906"/>
        <end position="1916"/>
    </location>
</feature>
<feature type="region of interest" description="Disordered" evidence="1">
    <location>
        <begin position="813"/>
        <end position="841"/>
    </location>
</feature>
<gene>
    <name evidence="3" type="primary">GIP</name>
    <name evidence="3" type="ORF">AK812_SmicGene17247</name>
</gene>
<dbReference type="InterPro" id="IPR012337">
    <property type="entry name" value="RNaseH-like_sf"/>
</dbReference>
<dbReference type="InterPro" id="IPR036397">
    <property type="entry name" value="RNaseH_sf"/>
</dbReference>
<evidence type="ECO:0000313" key="3">
    <source>
        <dbReference type="EMBL" id="OLQ00115.1"/>
    </source>
</evidence>
<sequence>MSQRPAWQMTRAELLSEARRLGLAPHPNWTAVELRSAITEVTAETKTASLPKGLSSMRLQELKDEAMKVGLPVPEKATRGALMRNIRDYHATPGNTLMTIGKHKGNTYEQVPRSYGLWADAEEKANGANMHPDLRRYVMWFRRQANPDLPEQVTTLDKMNNPEKYAVVSFPEGSMKSDTDLSWDEVRSMPTGNKKGYGQEQLPLRPQPSSSSSSSRPTKRPVAKDKGTARMGIEPDPKVLDEIRGLHGEVLCQEPVLDDPFDVVRQQYHVLIIRLKFVDHVTDWLLVFWMSGYSRVLLCGLVVVERRVTTEILDSVLVLEVFCSNCVLLGGLVVVERKVTKGILDSVLVLGVYCFNRILLSGLVVVERKVTKGVLDSVLVLWGSCFRRVLLGRGVDPRCRESYGSSPSSSLENVFGESGEYLPKRGAMPRRTTFGEEDKGARRISLGYYSHGGLRGICNKSAEYASFSFYMKHYILHYHPEARWTSMAVSLNNEAKIHGDYHNLRGTLNYLTCAGGFSSGGGLWREIGKGEHVPEDQEIVERYTDGGEILRGMVLPAKGVVAKFPGEYRHATEPWEGGNRWSITCFTTRSFVESTKNEKRRLRQCGYPVPDLRHLTPDRKFIQMQSDVKQGPPCRRVLPRYSTRKSMWKAAVRASVFLTWSLASLSSAQALMTTSYEKGVTILEIGGFQQSLAVTETINADIAEPISWTELKDNNGKQRVLGIISDFIPNVVWINPPEDSAVHNSDDHDQGILDVCTAVDWCAPEQFARKGSLVVEMTYLSEQDSGKIRAKLDEYGEVTEHLFEDTKFLKARPREDHQAHVTEDEGGDEPRQPPKLGASGITFDETVKPDVAATLRRLHQNLGHPSVSDLVRHLRLAGGSSEILKAAKSLRCETCLRCRGPRSPKPSSEPRLLEFGDVVGVDMMFAYDIEKKKHKLLSIVDFASSYHLVIKVPNQTGETLEKVFLKHWVQIFGAPKTITLDLETGIQDAFSRLSDWYQIDLQTSAGQAHWQAGFCERHGKWWKEIFMRVVEDASVTCDDVETAIAATSMAKNNLRRRCGWAPTHIVFGRSPRDEDDIHDKEIDDGYLVPQTADDAQRRRESIRSSAKAAFLRVRAEDKIRRGTLQRARVRPRDLPNGEMALFWRKDKNNKKGAWRGPGVVIGRQHENYWIARGGRCFLCAPEHVRQASPEELGGLFALRATHEDLQRLIERDHDDEDIFEEGDVDQADIEMPIEIADENELQAIIDDLSMDEGVEDESLELPNGDLRPSERRRRRAAEGGQDGDPEPRPVRRRLRRKGPEEALMMNRAMTKRGKEKQLEKELPWRLIPLDKHELFKAAEAKHWQEHLQLGALLPLSVQESEEVRKNEPDRIIGSRFAYRDKNYSKRRSSPDIEWKPKARLVVAGHCDPDIMTGALRTDSPTVSRTAVMCILQITASRLGQDWTVAAGDVTAAFLNGDAMERRLFLQQPKHGLPGLHPSQLIAIQKGVFGLVDSPRKWWRRFRQDIQCREIKLEDQKVAKFVNSPLDPCVFQLMELDSAGNVKEDTYPLCYAAVHVDDILLAGPRSLNRLVQEQLSHCFPVEEWETDSFDFIGSHIEVLVFRDEIRISQGAYVSSRLFEVEVDTKEDGLAMASAEQLADNRSLIGALSWLASQTRPDLACGVSMAQQLQSNPTVEDVRFTNSLARQALQHGDEAVVLKNLDLSKLLVTVYHDAGWGNAPPPGDDPYFRLYTSDEERGLINTGPWASKQRKAKRRNSKVASQLGLLVQFTEVMAAQGEVRPASVVEWKSHACDRVCRSTFGAETMGCIEGIELGQYVKALMSSLLTGQLHRKSGEEFPLVALTDCRSLYDHFHKDGLPRTPTDRRLAIDIACLRQAFKEELKGNEDDKAPLVWVPTGLQRGITFKQISGGPSKSPGGKAVARDKPTGTTHVRSLRTVRYLGRTCEAARKLLEQGDFALHIRIETRQESEWKPRAARDELLTEMAAALKRWGRPPLLSLGIYEPTALRDLFPLILDVLKLSKNLQVLHLADIATSPLRASSAAGSFDMVRALELTDVLNFTDPALPNAGRCLRELSLTAGTWSWDSLCMLFEGLSKGCLQIVNLRGKLLEPAAPRDLPALRTVSFFHWKGSCLFVPNSLKVVLNALPKAEIRFSGETCGGFAAPPKETLQEFEVMASTLEPCKRVWVAWDDGWKKVEPGCGIVDGCTGAGNVEHSIYRMADPSRVPPWRTEPNLKYPFYGAPGADATPYTLHSKNVKVAVNLSCTPGGSMYNYVAGYDSEGTECDLDNAEEDYDRVGYIINVGDNFYWGGIDGKCPALFEWIKS</sequence>
<dbReference type="Pfam" id="PF07727">
    <property type="entry name" value="RVT_2"/>
    <property type="match status" value="1"/>
</dbReference>
<evidence type="ECO:0000313" key="4">
    <source>
        <dbReference type="Proteomes" id="UP000186817"/>
    </source>
</evidence>
<proteinExistence type="predicted"/>
<comment type="caution">
    <text evidence="3">The sequence shown here is derived from an EMBL/GenBank/DDBJ whole genome shotgun (WGS) entry which is preliminary data.</text>
</comment>
<dbReference type="GO" id="GO:0015074">
    <property type="term" value="P:DNA integration"/>
    <property type="evidence" value="ECO:0007669"/>
    <property type="project" value="InterPro"/>
</dbReference>
<dbReference type="Gene3D" id="3.30.420.10">
    <property type="entry name" value="Ribonuclease H-like superfamily/Ribonuclease H"/>
    <property type="match status" value="1"/>
</dbReference>
<evidence type="ECO:0000259" key="2">
    <source>
        <dbReference type="PROSITE" id="PS50994"/>
    </source>
</evidence>
<feature type="region of interest" description="Disordered" evidence="1">
    <location>
        <begin position="167"/>
        <end position="234"/>
    </location>
</feature>
<organism evidence="3 4">
    <name type="scientific">Symbiodinium microadriaticum</name>
    <name type="common">Dinoflagellate</name>
    <name type="synonym">Zooxanthella microadriatica</name>
    <dbReference type="NCBI Taxonomy" id="2951"/>
    <lineage>
        <taxon>Eukaryota</taxon>
        <taxon>Sar</taxon>
        <taxon>Alveolata</taxon>
        <taxon>Dinophyceae</taxon>
        <taxon>Suessiales</taxon>
        <taxon>Symbiodiniaceae</taxon>
        <taxon>Symbiodinium</taxon>
    </lineage>
</organism>
<feature type="region of interest" description="Disordered" evidence="1">
    <location>
        <begin position="1904"/>
        <end position="1925"/>
    </location>
</feature>
<feature type="region of interest" description="Disordered" evidence="1">
    <location>
        <begin position="1252"/>
        <end position="1299"/>
    </location>
</feature>
<protein>
    <submittedName>
        <fullName evidence="3">Copia protein</fullName>
    </submittedName>
</protein>
<dbReference type="OrthoDB" id="6127576at2759"/>
<feature type="domain" description="Integrase catalytic" evidence="2">
    <location>
        <begin position="906"/>
        <end position="1079"/>
    </location>
</feature>
<name>A0A1Q9DY46_SYMMI</name>
<keyword evidence="4" id="KW-1185">Reference proteome</keyword>
<accession>A0A1Q9DY46</accession>
<dbReference type="SUPFAM" id="SSF53098">
    <property type="entry name" value="Ribonuclease H-like"/>
    <property type="match status" value="1"/>
</dbReference>
<evidence type="ECO:0000256" key="1">
    <source>
        <dbReference type="SAM" id="MobiDB-lite"/>
    </source>
</evidence>
<feature type="compositionally biased region" description="Low complexity" evidence="1">
    <location>
        <begin position="201"/>
        <end position="216"/>
    </location>
</feature>
<feature type="compositionally biased region" description="Basic and acidic residues" evidence="1">
    <location>
        <begin position="175"/>
        <end position="187"/>
    </location>
</feature>
<dbReference type="InterPro" id="IPR013103">
    <property type="entry name" value="RVT_2"/>
</dbReference>
<feature type="compositionally biased region" description="Basic and acidic residues" evidence="1">
    <location>
        <begin position="222"/>
        <end position="234"/>
    </location>
</feature>
<feature type="compositionally biased region" description="Basic and acidic residues" evidence="1">
    <location>
        <begin position="813"/>
        <end position="832"/>
    </location>
</feature>
<dbReference type="GO" id="GO:0003676">
    <property type="term" value="F:nucleic acid binding"/>
    <property type="evidence" value="ECO:0007669"/>
    <property type="project" value="InterPro"/>
</dbReference>
<dbReference type="EMBL" id="LSRX01000339">
    <property type="protein sequence ID" value="OLQ00115.1"/>
    <property type="molecule type" value="Genomic_DNA"/>
</dbReference>
<dbReference type="Proteomes" id="UP000186817">
    <property type="component" value="Unassembled WGS sequence"/>
</dbReference>
<dbReference type="PROSITE" id="PS50994">
    <property type="entry name" value="INTEGRASE"/>
    <property type="match status" value="1"/>
</dbReference>
<reference evidence="3 4" key="1">
    <citation type="submission" date="2016-02" db="EMBL/GenBank/DDBJ databases">
        <title>Genome analysis of coral dinoflagellate symbionts highlights evolutionary adaptations to a symbiotic lifestyle.</title>
        <authorList>
            <person name="Aranda M."/>
            <person name="Li Y."/>
            <person name="Liew Y.J."/>
            <person name="Baumgarten S."/>
            <person name="Simakov O."/>
            <person name="Wilson M."/>
            <person name="Piel J."/>
            <person name="Ashoor H."/>
            <person name="Bougouffa S."/>
            <person name="Bajic V.B."/>
            <person name="Ryu T."/>
            <person name="Ravasi T."/>
            <person name="Bayer T."/>
            <person name="Micklem G."/>
            <person name="Kim H."/>
            <person name="Bhak J."/>
            <person name="Lajeunesse T.C."/>
            <person name="Voolstra C.R."/>
        </authorList>
    </citation>
    <scope>NUCLEOTIDE SEQUENCE [LARGE SCALE GENOMIC DNA]</scope>
    <source>
        <strain evidence="3 4">CCMP2467</strain>
    </source>
</reference>